<evidence type="ECO:0000313" key="3">
    <source>
        <dbReference type="Proteomes" id="UP001165667"/>
    </source>
</evidence>
<dbReference type="InterPro" id="IPR002731">
    <property type="entry name" value="ATPase_BadF"/>
</dbReference>
<dbReference type="SUPFAM" id="SSF53067">
    <property type="entry name" value="Actin-like ATPase domain"/>
    <property type="match status" value="2"/>
</dbReference>
<dbReference type="GO" id="GO:0016301">
    <property type="term" value="F:kinase activity"/>
    <property type="evidence" value="ECO:0007669"/>
    <property type="project" value="UniProtKB-KW"/>
</dbReference>
<organism evidence="2 3">
    <name type="scientific">Lichenifustis flavocetrariae</name>
    <dbReference type="NCBI Taxonomy" id="2949735"/>
    <lineage>
        <taxon>Bacteria</taxon>
        <taxon>Pseudomonadati</taxon>
        <taxon>Pseudomonadota</taxon>
        <taxon>Alphaproteobacteria</taxon>
        <taxon>Hyphomicrobiales</taxon>
        <taxon>Lichenihabitantaceae</taxon>
        <taxon>Lichenifustis</taxon>
    </lineage>
</organism>
<reference evidence="2" key="1">
    <citation type="submission" date="2022-05" db="EMBL/GenBank/DDBJ databases">
        <authorList>
            <person name="Pankratov T."/>
        </authorList>
    </citation>
    <scope>NUCLEOTIDE SEQUENCE</scope>
    <source>
        <strain evidence="2">BP6-180914</strain>
    </source>
</reference>
<keyword evidence="2" id="KW-0808">Transferase</keyword>
<accession>A0AA42CLR1</accession>
<comment type="caution">
    <text evidence="2">The sequence shown here is derived from an EMBL/GenBank/DDBJ whole genome shotgun (WGS) entry which is preliminary data.</text>
</comment>
<gene>
    <name evidence="2" type="ORF">M8523_22025</name>
</gene>
<feature type="domain" description="ATPase BadF/BadG/BcrA/BcrD type" evidence="1">
    <location>
        <begin position="3"/>
        <end position="251"/>
    </location>
</feature>
<dbReference type="AlphaFoldDB" id="A0AA42CLR1"/>
<proteinExistence type="predicted"/>
<name>A0AA42CLR1_9HYPH</name>
<dbReference type="EMBL" id="JAMOIM010000017">
    <property type="protein sequence ID" value="MCW6510696.1"/>
    <property type="molecule type" value="Genomic_DNA"/>
</dbReference>
<protein>
    <submittedName>
        <fullName evidence="2">N-acetylglucosamine kinase</fullName>
    </submittedName>
</protein>
<dbReference type="RefSeq" id="WP_282587125.1">
    <property type="nucleotide sequence ID" value="NZ_JAMOIM010000017.1"/>
</dbReference>
<evidence type="ECO:0000259" key="1">
    <source>
        <dbReference type="Pfam" id="PF01869"/>
    </source>
</evidence>
<keyword evidence="2" id="KW-0418">Kinase</keyword>
<dbReference type="CDD" id="cd24082">
    <property type="entry name" value="ASKHA_NBD_GspK-like"/>
    <property type="match status" value="1"/>
</dbReference>
<dbReference type="InterPro" id="IPR052519">
    <property type="entry name" value="Euk-type_GlcNAc_Kinase"/>
</dbReference>
<sequence>MFLGIDGGGTTCRARLVDDNDRLLGEGRAGSANILLGIEVSAAAILSASESAFKAAGLDTGHFATTKVGLGLAGANVPSLAAALAAHRFPFASVAVASDAVAACLGAHAGHDGGILILGTGSQGLVIANGRATALGGWGFAIGDGGSGALLGRSLVRAAVAACDGLALRTALTDRIMARLGGDPAAAVLWARSATPRDYATHAPDLFAGATAGDPVAFPIVQSAAAEVDLMIERLMALGGTRIVLMGGLADLYRPWLAPRSAACLVAAAGDALDGALRIARDGAPS</sequence>
<dbReference type="Gene3D" id="3.30.420.40">
    <property type="match status" value="2"/>
</dbReference>
<dbReference type="Proteomes" id="UP001165667">
    <property type="component" value="Unassembled WGS sequence"/>
</dbReference>
<evidence type="ECO:0000313" key="2">
    <source>
        <dbReference type="EMBL" id="MCW6510696.1"/>
    </source>
</evidence>
<dbReference type="InterPro" id="IPR043129">
    <property type="entry name" value="ATPase_NBD"/>
</dbReference>
<dbReference type="PANTHER" id="PTHR43190:SF3">
    <property type="entry name" value="N-ACETYL-D-GLUCOSAMINE KINASE"/>
    <property type="match status" value="1"/>
</dbReference>
<dbReference type="PANTHER" id="PTHR43190">
    <property type="entry name" value="N-ACETYL-D-GLUCOSAMINE KINASE"/>
    <property type="match status" value="1"/>
</dbReference>
<keyword evidence="3" id="KW-1185">Reference proteome</keyword>
<dbReference type="Pfam" id="PF01869">
    <property type="entry name" value="BcrAD_BadFG"/>
    <property type="match status" value="1"/>
</dbReference>